<keyword evidence="2" id="KW-0238">DNA-binding</keyword>
<dbReference type="OrthoDB" id="3213425at2"/>
<evidence type="ECO:0000313" key="3">
    <source>
        <dbReference type="Proteomes" id="UP000248333"/>
    </source>
</evidence>
<dbReference type="AlphaFoldDB" id="A0A318NS81"/>
<dbReference type="Pfam" id="PF13560">
    <property type="entry name" value="HTH_31"/>
    <property type="match status" value="1"/>
</dbReference>
<evidence type="ECO:0000256" key="1">
    <source>
        <dbReference type="SAM" id="MobiDB-lite"/>
    </source>
</evidence>
<proteinExistence type="predicted"/>
<dbReference type="RefSeq" id="WP_110564996.1">
    <property type="nucleotide sequence ID" value="NZ_PYBV01000022.1"/>
</dbReference>
<name>A0A318NS81_9ACTN</name>
<accession>A0A318NS81</accession>
<evidence type="ECO:0000313" key="2">
    <source>
        <dbReference type="EMBL" id="PYC68523.1"/>
    </source>
</evidence>
<dbReference type="InterPro" id="IPR010982">
    <property type="entry name" value="Lambda_DNA-bd_dom_sf"/>
</dbReference>
<gene>
    <name evidence="2" type="ORF">C7C45_18870</name>
</gene>
<dbReference type="SUPFAM" id="SSF47413">
    <property type="entry name" value="lambda repressor-like DNA-binding domains"/>
    <property type="match status" value="1"/>
</dbReference>
<feature type="compositionally biased region" description="Polar residues" evidence="1">
    <location>
        <begin position="103"/>
        <end position="113"/>
    </location>
</feature>
<sequence length="474" mass="51799">MLLDPLRIPAATWSDPAVRDALSRRDVGGLFRRIGQLTGASQTRIGAAVGLEQGYVSRVTAGRKVTSIEVLERIADGCRMPDEARMALGLAPQSSRPCHRDMASTQGQRQSGLPVNRSWREDVRAAIQLWEGDVNRRDVVRQIAFSSAGYTLPALRWFTAPPPRTVEQAGSRTVDRPEIETIREMSATYRRLDNQYGGGHSRAAVARYLHQEVTPLLENGRYETPTARKLLSAIAELTQLAGWQAYDVADHGVAQLYLTRALELAQAAGDAGLGAEILAAMSHQATYLGHGVTGIDLARAARQTAIRAGLTVLTAEASVTEAHAHAMMRDERACTVALHQAEVALDRADRSSDPQWLGYFDEAYLSAKFGHCFRALGKPAQAERFAARSLRMDERYVRGKAFNLALLACSQAQQGDAERACAVGAEALTLTARLRSARAAGYVRELQAELAPYRQRGAVQGFIRRVDTVLGTRR</sequence>
<comment type="caution">
    <text evidence="2">The sequence shown here is derived from an EMBL/GenBank/DDBJ whole genome shotgun (WGS) entry which is preliminary data.</text>
</comment>
<dbReference type="GO" id="GO:0003677">
    <property type="term" value="F:DNA binding"/>
    <property type="evidence" value="ECO:0007669"/>
    <property type="project" value="UniProtKB-KW"/>
</dbReference>
<keyword evidence="3" id="KW-1185">Reference proteome</keyword>
<dbReference type="EMBL" id="PYBV01000022">
    <property type="protein sequence ID" value="PYC68523.1"/>
    <property type="molecule type" value="Genomic_DNA"/>
</dbReference>
<reference evidence="2 3" key="1">
    <citation type="submission" date="2018-03" db="EMBL/GenBank/DDBJ databases">
        <title>Bioinformatic expansion and discovery of thiopeptide antibiotics.</title>
        <authorList>
            <person name="Schwalen C.J."/>
            <person name="Hudson G.A."/>
            <person name="Mitchell D.A."/>
        </authorList>
    </citation>
    <scope>NUCLEOTIDE SEQUENCE [LARGE SCALE GENOMIC DNA]</scope>
    <source>
        <strain evidence="2 3">NRRL 8041</strain>
    </source>
</reference>
<dbReference type="Proteomes" id="UP000248333">
    <property type="component" value="Unassembled WGS sequence"/>
</dbReference>
<organism evidence="2 3">
    <name type="scientific">Micromonospora arborensis</name>
    <dbReference type="NCBI Taxonomy" id="2116518"/>
    <lineage>
        <taxon>Bacteria</taxon>
        <taxon>Bacillati</taxon>
        <taxon>Actinomycetota</taxon>
        <taxon>Actinomycetes</taxon>
        <taxon>Micromonosporales</taxon>
        <taxon>Micromonosporaceae</taxon>
        <taxon>Micromonospora</taxon>
    </lineage>
</organism>
<protein>
    <submittedName>
        <fullName evidence="2">DNA-binding protein</fullName>
    </submittedName>
</protein>
<feature type="region of interest" description="Disordered" evidence="1">
    <location>
        <begin position="92"/>
        <end position="113"/>
    </location>
</feature>